<sequence length="132" mass="13476">MKSFGKALALAAAGAALSAGVLASPASAQTARPPAELGKVSEWGMKKITVNPSAVTPKTVEEVGGGTWTYGTEITAEGKFCYSYYFHGSEMHKSTAKLGDVSKSATAAAGATSKASLTGSFLNTCTVYWGKS</sequence>
<name>A0A3S9Z6V9_STRGD</name>
<reference evidence="2 4" key="2">
    <citation type="submission" date="2018-12" db="EMBL/GenBank/DDBJ databases">
        <title>Streptomyces griseoviridis F1-27 complete genome.</title>
        <authorList>
            <person name="Mariita R.M."/>
            <person name="Sello J.K."/>
        </authorList>
    </citation>
    <scope>NUCLEOTIDE SEQUENCE [LARGE SCALE GENOMIC DNA]</scope>
    <source>
        <strain evidence="2 4">F1-27</strain>
    </source>
</reference>
<dbReference type="Pfam" id="PF09683">
    <property type="entry name" value="Lactococcin_972"/>
    <property type="match status" value="1"/>
</dbReference>
<dbReference type="EMBL" id="CP029078">
    <property type="protein sequence ID" value="QCN89658.1"/>
    <property type="molecule type" value="Genomic_DNA"/>
</dbReference>
<dbReference type="Gene3D" id="2.60.40.2850">
    <property type="match status" value="1"/>
</dbReference>
<evidence type="ECO:0000313" key="5">
    <source>
        <dbReference type="Proteomes" id="UP000501753"/>
    </source>
</evidence>
<evidence type="ECO:0000313" key="3">
    <source>
        <dbReference type="EMBL" id="QCN89658.1"/>
    </source>
</evidence>
<keyword evidence="5" id="KW-1185">Reference proteome</keyword>
<evidence type="ECO:0000313" key="4">
    <source>
        <dbReference type="Proteomes" id="UP000271291"/>
    </source>
</evidence>
<keyword evidence="1" id="KW-0732">Signal</keyword>
<dbReference type="EMBL" id="CP034687">
    <property type="protein sequence ID" value="AZS83488.1"/>
    <property type="molecule type" value="Genomic_DNA"/>
</dbReference>
<dbReference type="NCBIfam" id="TIGR01653">
    <property type="entry name" value="lactococcin_972"/>
    <property type="match status" value="1"/>
</dbReference>
<evidence type="ECO:0000313" key="2">
    <source>
        <dbReference type="EMBL" id="AZS83488.1"/>
    </source>
</evidence>
<feature type="signal peptide" evidence="1">
    <location>
        <begin position="1"/>
        <end position="23"/>
    </location>
</feature>
<protein>
    <submittedName>
        <fullName evidence="2">Lactococcin 972 family bacteriocin</fullName>
    </submittedName>
</protein>
<dbReference type="RefSeq" id="WP_127176399.1">
    <property type="nucleotide sequence ID" value="NZ_CP029078.1"/>
</dbReference>
<dbReference type="AlphaFoldDB" id="A0A3S9Z6V9"/>
<dbReference type="Proteomes" id="UP000501753">
    <property type="component" value="Chromosome"/>
</dbReference>
<proteinExistence type="predicted"/>
<dbReference type="OrthoDB" id="4259471at2"/>
<accession>A0A3S9Z6V9</accession>
<organism evidence="2 4">
    <name type="scientific">Streptomyces griseoviridis</name>
    <dbReference type="NCBI Taxonomy" id="45398"/>
    <lineage>
        <taxon>Bacteria</taxon>
        <taxon>Bacillati</taxon>
        <taxon>Actinomycetota</taxon>
        <taxon>Actinomycetes</taxon>
        <taxon>Kitasatosporales</taxon>
        <taxon>Streptomycetaceae</taxon>
        <taxon>Streptomyces</taxon>
    </lineage>
</organism>
<dbReference type="KEGG" id="sgd:ELQ87_03680"/>
<feature type="chain" id="PRO_5044600719" evidence="1">
    <location>
        <begin position="24"/>
        <end position="132"/>
    </location>
</feature>
<dbReference type="InterPro" id="IPR006540">
    <property type="entry name" value="Lactococcin_972"/>
</dbReference>
<reference evidence="3 5" key="1">
    <citation type="submission" date="2018-04" db="EMBL/GenBank/DDBJ databases">
        <title>Complete genome sequences of Streptomyces griseoviridis K61 and characterization of antagonistic properties of biological control agents.</title>
        <authorList>
            <person name="Mariita R.M."/>
            <person name="Sello J.K."/>
        </authorList>
    </citation>
    <scope>NUCLEOTIDE SEQUENCE [LARGE SCALE GENOMIC DNA]</scope>
    <source>
        <strain evidence="3 5">K61</strain>
    </source>
</reference>
<evidence type="ECO:0000256" key="1">
    <source>
        <dbReference type="SAM" id="SignalP"/>
    </source>
</evidence>
<dbReference type="Proteomes" id="UP000271291">
    <property type="component" value="Chromosome"/>
</dbReference>
<gene>
    <name evidence="3" type="ORF">DDJ31_35675</name>
    <name evidence="2" type="ORF">ELQ87_03680</name>
</gene>